<reference evidence="2 3" key="2">
    <citation type="submission" date="2017-02" db="EMBL/GenBank/DDBJ databases">
        <title>A genome survey and senescence transcriptome analysis in Lentinula edodes.</title>
        <authorList>
            <person name="Sakamoto Y."/>
            <person name="Nakade K."/>
            <person name="Sato S."/>
            <person name="Yoshida Y."/>
            <person name="Miyazaki K."/>
            <person name="Natsume S."/>
            <person name="Konno N."/>
        </authorList>
    </citation>
    <scope>NUCLEOTIDE SEQUENCE [LARGE SCALE GENOMIC DNA]</scope>
    <source>
        <strain evidence="2 3">NBRC 111202</strain>
    </source>
</reference>
<dbReference type="AlphaFoldDB" id="A0A1Q3EJM1"/>
<evidence type="ECO:0000313" key="3">
    <source>
        <dbReference type="Proteomes" id="UP000188533"/>
    </source>
</evidence>
<feature type="compositionally biased region" description="Basic and acidic residues" evidence="1">
    <location>
        <begin position="89"/>
        <end position="99"/>
    </location>
</feature>
<evidence type="ECO:0000313" key="2">
    <source>
        <dbReference type="EMBL" id="GAW07395.1"/>
    </source>
</evidence>
<feature type="region of interest" description="Disordered" evidence="1">
    <location>
        <begin position="1"/>
        <end position="108"/>
    </location>
</feature>
<keyword evidence="3" id="KW-1185">Reference proteome</keyword>
<feature type="compositionally biased region" description="Pro residues" evidence="1">
    <location>
        <begin position="49"/>
        <end position="58"/>
    </location>
</feature>
<protein>
    <submittedName>
        <fullName evidence="2">Uncharacterized protein</fullName>
    </submittedName>
</protein>
<sequence>MTSTAVNYRLNPSTTAALPPQTTTSTTRLQLPPRTPSHPGLKHRLLPQPQLPPLPPPSSLYTASNRLTAQPPTAASTTHHWKYAPPQDSPDHPSPDTRTETPLTPSPI</sequence>
<feature type="compositionally biased region" description="Polar residues" evidence="1">
    <location>
        <begin position="1"/>
        <end position="29"/>
    </location>
</feature>
<gene>
    <name evidence="2" type="ORF">LENED_009384</name>
</gene>
<dbReference type="Proteomes" id="UP000188533">
    <property type="component" value="Unassembled WGS sequence"/>
</dbReference>
<evidence type="ECO:0000256" key="1">
    <source>
        <dbReference type="SAM" id="MobiDB-lite"/>
    </source>
</evidence>
<accession>A0A1Q3EJM1</accession>
<name>A0A1Q3EJM1_LENED</name>
<comment type="caution">
    <text evidence="2">The sequence shown here is derived from an EMBL/GenBank/DDBJ whole genome shotgun (WGS) entry which is preliminary data.</text>
</comment>
<feature type="compositionally biased region" description="Polar residues" evidence="1">
    <location>
        <begin position="61"/>
        <end position="78"/>
    </location>
</feature>
<reference evidence="2 3" key="1">
    <citation type="submission" date="2016-08" db="EMBL/GenBank/DDBJ databases">
        <authorList>
            <consortium name="Lentinula edodes genome sequencing consortium"/>
            <person name="Sakamoto Y."/>
            <person name="Nakade K."/>
            <person name="Sato S."/>
            <person name="Yoshida Y."/>
            <person name="Miyazaki K."/>
            <person name="Natsume S."/>
            <person name="Konno N."/>
        </authorList>
    </citation>
    <scope>NUCLEOTIDE SEQUENCE [LARGE SCALE GENOMIC DNA]</scope>
    <source>
        <strain evidence="2 3">NBRC 111202</strain>
    </source>
</reference>
<dbReference type="EMBL" id="BDGU01000431">
    <property type="protein sequence ID" value="GAW07395.1"/>
    <property type="molecule type" value="Genomic_DNA"/>
</dbReference>
<proteinExistence type="predicted"/>
<organism evidence="2 3">
    <name type="scientific">Lentinula edodes</name>
    <name type="common">Shiitake mushroom</name>
    <name type="synonym">Lentinus edodes</name>
    <dbReference type="NCBI Taxonomy" id="5353"/>
    <lineage>
        <taxon>Eukaryota</taxon>
        <taxon>Fungi</taxon>
        <taxon>Dikarya</taxon>
        <taxon>Basidiomycota</taxon>
        <taxon>Agaricomycotina</taxon>
        <taxon>Agaricomycetes</taxon>
        <taxon>Agaricomycetidae</taxon>
        <taxon>Agaricales</taxon>
        <taxon>Marasmiineae</taxon>
        <taxon>Omphalotaceae</taxon>
        <taxon>Lentinula</taxon>
    </lineage>
</organism>